<dbReference type="PROSITE" id="PS50109">
    <property type="entry name" value="HIS_KIN"/>
    <property type="match status" value="1"/>
</dbReference>
<dbReference type="InterPro" id="IPR000014">
    <property type="entry name" value="PAS"/>
</dbReference>
<dbReference type="InterPro" id="IPR033463">
    <property type="entry name" value="sCache_3"/>
</dbReference>
<accession>A0ABN2MKT8</accession>
<keyword evidence="9 18" id="KW-0418">Kinase</keyword>
<dbReference type="InterPro" id="IPR004358">
    <property type="entry name" value="Sig_transdc_His_kin-like_C"/>
</dbReference>
<keyword evidence="4" id="KW-1003">Cell membrane</keyword>
<keyword evidence="7 15" id="KW-0812">Transmembrane</keyword>
<dbReference type="EMBL" id="BAAAQK010000002">
    <property type="protein sequence ID" value="GAA1829988.1"/>
    <property type="molecule type" value="Genomic_DNA"/>
</dbReference>
<dbReference type="SUPFAM" id="SSF103190">
    <property type="entry name" value="Sensory domain-like"/>
    <property type="match status" value="1"/>
</dbReference>
<dbReference type="PANTHER" id="PTHR44936">
    <property type="entry name" value="SENSOR PROTEIN CREC"/>
    <property type="match status" value="1"/>
</dbReference>
<dbReference type="Proteomes" id="UP001500449">
    <property type="component" value="Unassembled WGS sequence"/>
</dbReference>
<dbReference type="SMART" id="SM00091">
    <property type="entry name" value="PAS"/>
    <property type="match status" value="1"/>
</dbReference>
<dbReference type="PRINTS" id="PR00344">
    <property type="entry name" value="BCTRLSENSOR"/>
</dbReference>
<dbReference type="Gene3D" id="3.30.565.10">
    <property type="entry name" value="Histidine kinase-like ATPase, C-terminal domain"/>
    <property type="match status" value="1"/>
</dbReference>
<evidence type="ECO:0000256" key="10">
    <source>
        <dbReference type="ARBA" id="ARBA00022840"/>
    </source>
</evidence>
<keyword evidence="8" id="KW-0547">Nucleotide-binding</keyword>
<evidence type="ECO:0000256" key="13">
    <source>
        <dbReference type="ARBA" id="ARBA00023136"/>
    </source>
</evidence>
<dbReference type="InterPro" id="IPR050980">
    <property type="entry name" value="2C_sensor_his_kinase"/>
</dbReference>
<feature type="domain" description="PAS" evidence="17">
    <location>
        <begin position="221"/>
        <end position="272"/>
    </location>
</feature>
<sequence length="561" mass="58372">MPMVGSASVPRRGSRLTRRLLLMQVVTVLVTVGGVAALGMLGAKEIESAAAGRLTQATARSVASDPVVVDAVVRGGDPLVVSQTLQPLAERVQAATGTAFVVVMTRDGIRYSHAEPDRIGGLYQGTIAPALAGGTVTEDYPGTLGPSVRTVVPVLSGGQVVGLVSVGVLETRISALAARELPWIIAVAAAAVALGSFLAWLLARRVRRQTLGLEPEEIAAAYTHHDAVLRAVREGLMVLDRDGAVVVMNTEARRLLGFAPDQPVEGRRLVELGVDPALRAVTRLATGGIDDVRDTVTLAGERVLLLSRTAAGPRAGDGTRVVTLRDRTELSGVLAQRDEARGRAHMLADQAHEFANRMQTVLTLVQLGDTADALRAGTAAVDRARGPALETVHDPVLAALLTDKAWTAAERGIAFTVHDETDDPYDLAPDDLVTLVGNLVDNAMDVAPAVEVRLAPGVIEVADTGPGIPPDTVDDVFEHGFSTKTARPDRPRGIGLALVARIVRRLGGTITVEPRNPGTGPTGASGTGPTGASGTVFTIRLPERPSRPSVPTASAAAPPPA</sequence>
<dbReference type="Pfam" id="PF17203">
    <property type="entry name" value="sCache_3_2"/>
    <property type="match status" value="1"/>
</dbReference>
<dbReference type="PROSITE" id="PS50112">
    <property type="entry name" value="PAS"/>
    <property type="match status" value="1"/>
</dbReference>
<dbReference type="PANTHER" id="PTHR44936:SF10">
    <property type="entry name" value="SENSOR PROTEIN RSTB"/>
    <property type="match status" value="1"/>
</dbReference>
<evidence type="ECO:0000259" key="17">
    <source>
        <dbReference type="PROSITE" id="PS50112"/>
    </source>
</evidence>
<dbReference type="Gene3D" id="3.30.450.20">
    <property type="entry name" value="PAS domain"/>
    <property type="match status" value="2"/>
</dbReference>
<name>A0ABN2MKT8_9PSEU</name>
<keyword evidence="12" id="KW-0902">Two-component regulatory system</keyword>
<evidence type="ECO:0000256" key="1">
    <source>
        <dbReference type="ARBA" id="ARBA00000085"/>
    </source>
</evidence>
<evidence type="ECO:0000256" key="4">
    <source>
        <dbReference type="ARBA" id="ARBA00022475"/>
    </source>
</evidence>
<keyword evidence="13 15" id="KW-0472">Membrane</keyword>
<dbReference type="CDD" id="cd00130">
    <property type="entry name" value="PAS"/>
    <property type="match status" value="1"/>
</dbReference>
<feature type="transmembrane region" description="Helical" evidence="15">
    <location>
        <begin position="150"/>
        <end position="169"/>
    </location>
</feature>
<evidence type="ECO:0000259" key="16">
    <source>
        <dbReference type="PROSITE" id="PS50109"/>
    </source>
</evidence>
<dbReference type="Pfam" id="PF02518">
    <property type="entry name" value="HATPase_c"/>
    <property type="match status" value="1"/>
</dbReference>
<dbReference type="EC" id="2.7.13.3" evidence="3"/>
<dbReference type="InterPro" id="IPR035965">
    <property type="entry name" value="PAS-like_dom_sf"/>
</dbReference>
<evidence type="ECO:0000256" key="12">
    <source>
        <dbReference type="ARBA" id="ARBA00023012"/>
    </source>
</evidence>
<evidence type="ECO:0000256" key="3">
    <source>
        <dbReference type="ARBA" id="ARBA00012438"/>
    </source>
</evidence>
<feature type="compositionally biased region" description="Low complexity" evidence="14">
    <location>
        <begin position="547"/>
        <end position="561"/>
    </location>
</feature>
<evidence type="ECO:0000256" key="6">
    <source>
        <dbReference type="ARBA" id="ARBA00022679"/>
    </source>
</evidence>
<dbReference type="SUPFAM" id="SSF55874">
    <property type="entry name" value="ATPase domain of HSP90 chaperone/DNA topoisomerase II/histidine kinase"/>
    <property type="match status" value="1"/>
</dbReference>
<feature type="transmembrane region" description="Helical" evidence="15">
    <location>
        <begin position="20"/>
        <end position="43"/>
    </location>
</feature>
<organism evidence="18 19">
    <name type="scientific">Pseudonocardia ailaonensis</name>
    <dbReference type="NCBI Taxonomy" id="367279"/>
    <lineage>
        <taxon>Bacteria</taxon>
        <taxon>Bacillati</taxon>
        <taxon>Actinomycetota</taxon>
        <taxon>Actinomycetes</taxon>
        <taxon>Pseudonocardiales</taxon>
        <taxon>Pseudonocardiaceae</taxon>
        <taxon>Pseudonocardia</taxon>
    </lineage>
</organism>
<dbReference type="InterPro" id="IPR005467">
    <property type="entry name" value="His_kinase_dom"/>
</dbReference>
<comment type="catalytic activity">
    <reaction evidence="1">
        <text>ATP + protein L-histidine = ADP + protein N-phospho-L-histidine.</text>
        <dbReference type="EC" id="2.7.13.3"/>
    </reaction>
</comment>
<feature type="domain" description="Histidine kinase" evidence="16">
    <location>
        <begin position="429"/>
        <end position="545"/>
    </location>
</feature>
<evidence type="ECO:0000256" key="15">
    <source>
        <dbReference type="SAM" id="Phobius"/>
    </source>
</evidence>
<comment type="subcellular location">
    <subcellularLocation>
        <location evidence="2">Cell membrane</location>
        <topology evidence="2">Multi-pass membrane protein</topology>
    </subcellularLocation>
</comment>
<feature type="region of interest" description="Disordered" evidence="14">
    <location>
        <begin position="510"/>
        <end position="561"/>
    </location>
</feature>
<gene>
    <name evidence="18" type="ORF">GCM10009836_04870</name>
</gene>
<keyword evidence="10" id="KW-0067">ATP-binding</keyword>
<evidence type="ECO:0000256" key="5">
    <source>
        <dbReference type="ARBA" id="ARBA00022553"/>
    </source>
</evidence>
<feature type="transmembrane region" description="Helical" evidence="15">
    <location>
        <begin position="181"/>
        <end position="203"/>
    </location>
</feature>
<dbReference type="SUPFAM" id="SSF55785">
    <property type="entry name" value="PYP-like sensor domain (PAS domain)"/>
    <property type="match status" value="1"/>
</dbReference>
<dbReference type="InterPro" id="IPR003594">
    <property type="entry name" value="HATPase_dom"/>
</dbReference>
<keyword evidence="6" id="KW-0808">Transferase</keyword>
<evidence type="ECO:0000256" key="9">
    <source>
        <dbReference type="ARBA" id="ARBA00022777"/>
    </source>
</evidence>
<keyword evidence="5" id="KW-0597">Phosphoprotein</keyword>
<proteinExistence type="predicted"/>
<comment type="caution">
    <text evidence="18">The sequence shown here is derived from an EMBL/GenBank/DDBJ whole genome shotgun (WGS) entry which is preliminary data.</text>
</comment>
<evidence type="ECO:0000313" key="19">
    <source>
        <dbReference type="Proteomes" id="UP001500449"/>
    </source>
</evidence>
<evidence type="ECO:0000256" key="11">
    <source>
        <dbReference type="ARBA" id="ARBA00022989"/>
    </source>
</evidence>
<dbReference type="SMART" id="SM00387">
    <property type="entry name" value="HATPase_c"/>
    <property type="match status" value="1"/>
</dbReference>
<evidence type="ECO:0000256" key="7">
    <source>
        <dbReference type="ARBA" id="ARBA00022692"/>
    </source>
</evidence>
<evidence type="ECO:0000256" key="8">
    <source>
        <dbReference type="ARBA" id="ARBA00022741"/>
    </source>
</evidence>
<dbReference type="InterPro" id="IPR036890">
    <property type="entry name" value="HATPase_C_sf"/>
</dbReference>
<feature type="compositionally biased region" description="Gly residues" evidence="14">
    <location>
        <begin position="520"/>
        <end position="531"/>
    </location>
</feature>
<dbReference type="GO" id="GO:0016301">
    <property type="term" value="F:kinase activity"/>
    <property type="evidence" value="ECO:0007669"/>
    <property type="project" value="UniProtKB-KW"/>
</dbReference>
<evidence type="ECO:0000256" key="14">
    <source>
        <dbReference type="SAM" id="MobiDB-lite"/>
    </source>
</evidence>
<evidence type="ECO:0000313" key="18">
    <source>
        <dbReference type="EMBL" id="GAA1829988.1"/>
    </source>
</evidence>
<keyword evidence="19" id="KW-1185">Reference proteome</keyword>
<evidence type="ECO:0000256" key="2">
    <source>
        <dbReference type="ARBA" id="ARBA00004651"/>
    </source>
</evidence>
<reference evidence="18 19" key="1">
    <citation type="journal article" date="2019" name="Int. J. Syst. Evol. Microbiol.">
        <title>The Global Catalogue of Microorganisms (GCM) 10K type strain sequencing project: providing services to taxonomists for standard genome sequencing and annotation.</title>
        <authorList>
            <consortium name="The Broad Institute Genomics Platform"/>
            <consortium name="The Broad Institute Genome Sequencing Center for Infectious Disease"/>
            <person name="Wu L."/>
            <person name="Ma J."/>
        </authorList>
    </citation>
    <scope>NUCLEOTIDE SEQUENCE [LARGE SCALE GENOMIC DNA]</scope>
    <source>
        <strain evidence="18 19">JCM 16009</strain>
    </source>
</reference>
<protein>
    <recommendedName>
        <fullName evidence="3">histidine kinase</fullName>
        <ecNumber evidence="3">2.7.13.3</ecNumber>
    </recommendedName>
</protein>
<dbReference type="InterPro" id="IPR029151">
    <property type="entry name" value="Sensor-like_sf"/>
</dbReference>
<keyword evidence="11 15" id="KW-1133">Transmembrane helix</keyword>